<dbReference type="RefSeq" id="XP_024586774.1">
    <property type="nucleotide sequence ID" value="XM_024721702.1"/>
</dbReference>
<dbReference type="Proteomes" id="UP000054928">
    <property type="component" value="Unassembled WGS sequence"/>
</dbReference>
<dbReference type="EMBL" id="CCYD01003137">
    <property type="protein sequence ID" value="CEG50405.1"/>
    <property type="molecule type" value="Genomic_DNA"/>
</dbReference>
<keyword evidence="2" id="KW-1185">Reference proteome</keyword>
<protein>
    <submittedName>
        <fullName evidence="1">Uncharacterized protein</fullName>
    </submittedName>
</protein>
<name>A0A0P1B7L2_PLAHL</name>
<reference evidence="2" key="1">
    <citation type="submission" date="2014-09" db="EMBL/GenBank/DDBJ databases">
        <authorList>
            <person name="Sharma Rahul"/>
            <person name="Thines Marco"/>
        </authorList>
    </citation>
    <scope>NUCLEOTIDE SEQUENCE [LARGE SCALE GENOMIC DNA]</scope>
</reference>
<evidence type="ECO:0000313" key="1">
    <source>
        <dbReference type="EMBL" id="CEG50405.1"/>
    </source>
</evidence>
<sequence>MGTLCRQYRVACPPVEQQSFLGIARRILRQVGIAELKEELSDSPDWITNRSVQTIFRVDHVAGMAKESP</sequence>
<dbReference type="AlphaFoldDB" id="A0A0P1B7L2"/>
<proteinExistence type="predicted"/>
<organism evidence="1 2">
    <name type="scientific">Plasmopara halstedii</name>
    <name type="common">Downy mildew of sunflower</name>
    <dbReference type="NCBI Taxonomy" id="4781"/>
    <lineage>
        <taxon>Eukaryota</taxon>
        <taxon>Sar</taxon>
        <taxon>Stramenopiles</taxon>
        <taxon>Oomycota</taxon>
        <taxon>Peronosporomycetes</taxon>
        <taxon>Peronosporales</taxon>
        <taxon>Peronosporaceae</taxon>
        <taxon>Plasmopara</taxon>
    </lineage>
</organism>
<evidence type="ECO:0000313" key="2">
    <source>
        <dbReference type="Proteomes" id="UP000054928"/>
    </source>
</evidence>
<accession>A0A0P1B7L2</accession>
<dbReference type="GeneID" id="36403172"/>